<evidence type="ECO:0000313" key="13">
    <source>
        <dbReference type="EMBL" id="BEQ16693.1"/>
    </source>
</evidence>
<dbReference type="KEGG" id="dmp:FAK_37590"/>
<evidence type="ECO:0000256" key="1">
    <source>
        <dbReference type="ARBA" id="ARBA00004383"/>
    </source>
</evidence>
<evidence type="ECO:0000256" key="3">
    <source>
        <dbReference type="ARBA" id="ARBA00022448"/>
    </source>
</evidence>
<dbReference type="GO" id="GO:0005886">
    <property type="term" value="C:plasma membrane"/>
    <property type="evidence" value="ECO:0007669"/>
    <property type="project" value="UniProtKB-SubCell"/>
</dbReference>
<evidence type="ECO:0000256" key="7">
    <source>
        <dbReference type="ARBA" id="ARBA00022927"/>
    </source>
</evidence>
<dbReference type="InterPro" id="IPR051045">
    <property type="entry name" value="TonB-dependent_transducer"/>
</dbReference>
<organism evidence="13 14">
    <name type="scientific">Desulfoferula mesophila</name>
    <dbReference type="NCBI Taxonomy" id="3058419"/>
    <lineage>
        <taxon>Bacteria</taxon>
        <taxon>Pseudomonadati</taxon>
        <taxon>Thermodesulfobacteriota</taxon>
        <taxon>Desulfarculia</taxon>
        <taxon>Desulfarculales</taxon>
        <taxon>Desulfarculaceae</taxon>
        <taxon>Desulfoferula</taxon>
    </lineage>
</organism>
<dbReference type="InterPro" id="IPR006260">
    <property type="entry name" value="TonB/TolA_C"/>
</dbReference>
<protein>
    <recommendedName>
        <fullName evidence="12">TonB C-terminal domain-containing protein</fullName>
    </recommendedName>
</protein>
<evidence type="ECO:0000256" key="9">
    <source>
        <dbReference type="ARBA" id="ARBA00023136"/>
    </source>
</evidence>
<dbReference type="InterPro" id="IPR003538">
    <property type="entry name" value="TonB"/>
</dbReference>
<keyword evidence="3" id="KW-0813">Transport</keyword>
<dbReference type="EMBL" id="AP028679">
    <property type="protein sequence ID" value="BEQ16693.1"/>
    <property type="molecule type" value="Genomic_DNA"/>
</dbReference>
<keyword evidence="5" id="KW-0997">Cell inner membrane</keyword>
<keyword evidence="8 11" id="KW-1133">Transmembrane helix</keyword>
<evidence type="ECO:0000256" key="4">
    <source>
        <dbReference type="ARBA" id="ARBA00022475"/>
    </source>
</evidence>
<evidence type="ECO:0000256" key="10">
    <source>
        <dbReference type="SAM" id="MobiDB-lite"/>
    </source>
</evidence>
<accession>A0AAU9F2S0</accession>
<feature type="transmembrane region" description="Helical" evidence="11">
    <location>
        <begin position="12"/>
        <end position="37"/>
    </location>
</feature>
<keyword evidence="14" id="KW-1185">Reference proteome</keyword>
<dbReference type="RefSeq" id="WP_338602887.1">
    <property type="nucleotide sequence ID" value="NZ_AP028679.1"/>
</dbReference>
<gene>
    <name evidence="13" type="ORF">FAK_37590</name>
</gene>
<name>A0AAU9F2S0_9BACT</name>
<keyword evidence="4" id="KW-1003">Cell membrane</keyword>
<dbReference type="GO" id="GO:0015031">
    <property type="term" value="P:protein transport"/>
    <property type="evidence" value="ECO:0007669"/>
    <property type="project" value="UniProtKB-KW"/>
</dbReference>
<keyword evidence="7" id="KW-0653">Protein transport</keyword>
<dbReference type="GO" id="GO:0015891">
    <property type="term" value="P:siderophore transport"/>
    <property type="evidence" value="ECO:0007669"/>
    <property type="project" value="InterPro"/>
</dbReference>
<dbReference type="GO" id="GO:0055085">
    <property type="term" value="P:transmembrane transport"/>
    <property type="evidence" value="ECO:0007669"/>
    <property type="project" value="InterPro"/>
</dbReference>
<keyword evidence="9 11" id="KW-0472">Membrane</keyword>
<evidence type="ECO:0000256" key="2">
    <source>
        <dbReference type="ARBA" id="ARBA00006555"/>
    </source>
</evidence>
<evidence type="ECO:0000313" key="14">
    <source>
        <dbReference type="Proteomes" id="UP001366166"/>
    </source>
</evidence>
<dbReference type="Gene3D" id="3.30.1150.10">
    <property type="match status" value="1"/>
</dbReference>
<keyword evidence="6 11" id="KW-0812">Transmembrane</keyword>
<dbReference type="SUPFAM" id="SSF74653">
    <property type="entry name" value="TolA/TonB C-terminal domain"/>
    <property type="match status" value="1"/>
</dbReference>
<proteinExistence type="inferred from homology"/>
<dbReference type="InterPro" id="IPR037682">
    <property type="entry name" value="TonB_C"/>
</dbReference>
<evidence type="ECO:0000256" key="6">
    <source>
        <dbReference type="ARBA" id="ARBA00022692"/>
    </source>
</evidence>
<reference evidence="14" key="1">
    <citation type="journal article" date="2023" name="Arch. Microbiol.">
        <title>Desulfoferula mesophilus gen. nov. sp. nov., a mesophilic sulfate-reducing bacterium isolated from a brackish lake sediment.</title>
        <authorList>
            <person name="Watanabe T."/>
            <person name="Yabe T."/>
            <person name="Tsuji J.M."/>
            <person name="Fukui M."/>
        </authorList>
    </citation>
    <scope>NUCLEOTIDE SEQUENCE [LARGE SCALE GENOMIC DNA]</scope>
    <source>
        <strain evidence="14">12FAK</strain>
    </source>
</reference>
<dbReference type="GO" id="GO:0030288">
    <property type="term" value="C:outer membrane-bounded periplasmic space"/>
    <property type="evidence" value="ECO:0007669"/>
    <property type="project" value="InterPro"/>
</dbReference>
<sequence>MSCTALERPSSRWVWVLALAGAVLLNLVIFGSASWLLKKDLTRPDLEAFSVNAFLPLPPPPPPEREEEPPPPPPPPKVIKMQPVQAAPTATPQPALETPQINLELNPRLAVGVAVPAPRPQRYNLGQVDRAPLAKGQVPPPYPYLARRRGIEGAVTVRFLVDRQGGVRNLEVIKAKPAGIFEESVLKTVGRWRFAPGVKDGEPVDTWVETTIRFKLER</sequence>
<dbReference type="NCBIfam" id="TIGR01352">
    <property type="entry name" value="tonB_Cterm"/>
    <property type="match status" value="1"/>
</dbReference>
<dbReference type="PANTHER" id="PTHR33446">
    <property type="entry name" value="PROTEIN TONB-RELATED"/>
    <property type="match status" value="1"/>
</dbReference>
<evidence type="ECO:0000256" key="11">
    <source>
        <dbReference type="SAM" id="Phobius"/>
    </source>
</evidence>
<comment type="similarity">
    <text evidence="2">Belongs to the TonB family.</text>
</comment>
<feature type="domain" description="TonB C-terminal" evidence="12">
    <location>
        <begin position="139"/>
        <end position="216"/>
    </location>
</feature>
<dbReference type="Pfam" id="PF03544">
    <property type="entry name" value="TonB_C"/>
    <property type="match status" value="1"/>
</dbReference>
<evidence type="ECO:0000256" key="5">
    <source>
        <dbReference type="ARBA" id="ARBA00022519"/>
    </source>
</evidence>
<dbReference type="Proteomes" id="UP001366166">
    <property type="component" value="Chromosome"/>
</dbReference>
<dbReference type="PRINTS" id="PR01374">
    <property type="entry name" value="TONBPROTEIN"/>
</dbReference>
<comment type="subcellular location">
    <subcellularLocation>
        <location evidence="1">Cell inner membrane</location>
        <topology evidence="1">Single-pass membrane protein</topology>
        <orientation evidence="1">Periplasmic side</orientation>
    </subcellularLocation>
</comment>
<feature type="region of interest" description="Disordered" evidence="10">
    <location>
        <begin position="54"/>
        <end position="94"/>
    </location>
</feature>
<feature type="compositionally biased region" description="Low complexity" evidence="10">
    <location>
        <begin position="82"/>
        <end position="94"/>
    </location>
</feature>
<evidence type="ECO:0000259" key="12">
    <source>
        <dbReference type="Pfam" id="PF03544"/>
    </source>
</evidence>
<evidence type="ECO:0000256" key="8">
    <source>
        <dbReference type="ARBA" id="ARBA00022989"/>
    </source>
</evidence>
<dbReference type="AlphaFoldDB" id="A0AAU9F2S0"/>
<dbReference type="GO" id="GO:0031992">
    <property type="term" value="F:energy transducer activity"/>
    <property type="evidence" value="ECO:0007669"/>
    <property type="project" value="InterPro"/>
</dbReference>